<comment type="caution">
    <text evidence="2">The sequence shown here is derived from an EMBL/GenBank/DDBJ whole genome shotgun (WGS) entry which is preliminary data.</text>
</comment>
<dbReference type="AlphaFoldDB" id="A0A7J8FI34"/>
<proteinExistence type="predicted"/>
<evidence type="ECO:0000256" key="1">
    <source>
        <dbReference type="SAM" id="MobiDB-lite"/>
    </source>
</evidence>
<protein>
    <submittedName>
        <fullName evidence="2">Uncharacterized protein</fullName>
    </submittedName>
</protein>
<feature type="compositionally biased region" description="Basic and acidic residues" evidence="1">
    <location>
        <begin position="88"/>
        <end position="97"/>
    </location>
</feature>
<keyword evidence="3" id="KW-1185">Reference proteome</keyword>
<gene>
    <name evidence="2" type="ORF">HJG63_011830</name>
</gene>
<dbReference type="EMBL" id="JACASE010000007">
    <property type="protein sequence ID" value="KAF6447368.1"/>
    <property type="molecule type" value="Genomic_DNA"/>
</dbReference>
<organism evidence="2 3">
    <name type="scientific">Rousettus aegyptiacus</name>
    <name type="common">Egyptian fruit bat</name>
    <name type="synonym">Pteropus aegyptiacus</name>
    <dbReference type="NCBI Taxonomy" id="9407"/>
    <lineage>
        <taxon>Eukaryota</taxon>
        <taxon>Metazoa</taxon>
        <taxon>Chordata</taxon>
        <taxon>Craniata</taxon>
        <taxon>Vertebrata</taxon>
        <taxon>Euteleostomi</taxon>
        <taxon>Mammalia</taxon>
        <taxon>Eutheria</taxon>
        <taxon>Laurasiatheria</taxon>
        <taxon>Chiroptera</taxon>
        <taxon>Yinpterochiroptera</taxon>
        <taxon>Pteropodoidea</taxon>
        <taxon>Pteropodidae</taxon>
        <taxon>Rousettinae</taxon>
        <taxon>Rousettus</taxon>
    </lineage>
</organism>
<evidence type="ECO:0000313" key="2">
    <source>
        <dbReference type="EMBL" id="KAF6447368.1"/>
    </source>
</evidence>
<name>A0A7J8FI34_ROUAE</name>
<dbReference type="Proteomes" id="UP000593571">
    <property type="component" value="Unassembled WGS sequence"/>
</dbReference>
<accession>A0A7J8FI34</accession>
<reference evidence="2 3" key="1">
    <citation type="journal article" date="2020" name="Nature">
        <title>Six reference-quality genomes reveal evolution of bat adaptations.</title>
        <authorList>
            <person name="Jebb D."/>
            <person name="Huang Z."/>
            <person name="Pippel M."/>
            <person name="Hughes G.M."/>
            <person name="Lavrichenko K."/>
            <person name="Devanna P."/>
            <person name="Winkler S."/>
            <person name="Jermiin L.S."/>
            <person name="Skirmuntt E.C."/>
            <person name="Katzourakis A."/>
            <person name="Burkitt-Gray L."/>
            <person name="Ray D.A."/>
            <person name="Sullivan K.A.M."/>
            <person name="Roscito J.G."/>
            <person name="Kirilenko B.M."/>
            <person name="Davalos L.M."/>
            <person name="Corthals A.P."/>
            <person name="Power M.L."/>
            <person name="Jones G."/>
            <person name="Ransome R.D."/>
            <person name="Dechmann D.K.N."/>
            <person name="Locatelli A.G."/>
            <person name="Puechmaille S.J."/>
            <person name="Fedrigo O."/>
            <person name="Jarvis E.D."/>
            <person name="Hiller M."/>
            <person name="Vernes S.C."/>
            <person name="Myers E.W."/>
            <person name="Teeling E.C."/>
        </authorList>
    </citation>
    <scope>NUCLEOTIDE SEQUENCE [LARGE SCALE GENOMIC DNA]</scope>
    <source>
        <strain evidence="2">MRouAeg1</strain>
        <tissue evidence="2">Muscle</tissue>
    </source>
</reference>
<sequence>MGMLRVPSEADCEVPEKLVGMGDGTGGGRPVGMEWRISVTSETTQRRRVRIEGEKTCFTKLCAGADAPRGASGHRPAHCSPGRGRGSLRRDMGHDELPGDGPQPPVGPRALQLRARRHRPHCLRHQVGGFRAACLPCPRGPARVDVTPA</sequence>
<evidence type="ECO:0000313" key="3">
    <source>
        <dbReference type="Proteomes" id="UP000593571"/>
    </source>
</evidence>
<feature type="region of interest" description="Disordered" evidence="1">
    <location>
        <begin position="65"/>
        <end position="106"/>
    </location>
</feature>